<dbReference type="Pfam" id="PF19887">
    <property type="entry name" value="DUF6360"/>
    <property type="match status" value="1"/>
</dbReference>
<dbReference type="AlphaFoldDB" id="A0A7D5K756"/>
<dbReference type="RefSeq" id="WP_179261506.1">
    <property type="nucleotide sequence ID" value="NZ_CP058601.1"/>
</dbReference>
<accession>A0A7D5K756</accession>
<name>A0A7D5K756_9EURY</name>
<dbReference type="OrthoDB" id="156156at2157"/>
<keyword evidence="2" id="KW-1185">Reference proteome</keyword>
<evidence type="ECO:0000313" key="2">
    <source>
        <dbReference type="Proteomes" id="UP000509241"/>
    </source>
</evidence>
<proteinExistence type="predicted"/>
<dbReference type="GeneID" id="56034212"/>
<dbReference type="InterPro" id="IPR045940">
    <property type="entry name" value="DUF6360"/>
</dbReference>
<sequence>MQGRHLDVTACTTFDHLVARSEGDSWAEDAIAVLDVTSPADETTVSLGLELDPGGLEHLPHHVDYVPLSPEQARTLAAELREVARAAERGDAASNGRG</sequence>
<dbReference type="Proteomes" id="UP000509241">
    <property type="component" value="Chromosome"/>
</dbReference>
<evidence type="ECO:0000313" key="1">
    <source>
        <dbReference type="EMBL" id="QLG49703.1"/>
    </source>
</evidence>
<dbReference type="KEGG" id="haly:HYG82_12935"/>
<gene>
    <name evidence="1" type="ORF">HYG82_12935</name>
</gene>
<reference evidence="1 2" key="1">
    <citation type="submission" date="2020-07" db="EMBL/GenBank/DDBJ databases">
        <authorList>
            <person name="Cui H."/>
        </authorList>
    </citation>
    <scope>NUCLEOTIDE SEQUENCE [LARGE SCALE GENOMIC DNA]</scope>
    <source>
        <strain evidence="1 2">YPL8</strain>
    </source>
</reference>
<protein>
    <submittedName>
        <fullName evidence="1">Uncharacterized protein</fullName>
    </submittedName>
</protein>
<organism evidence="1 2">
    <name type="scientific">Natrinema halophilum</name>
    <dbReference type="NCBI Taxonomy" id="1699371"/>
    <lineage>
        <taxon>Archaea</taxon>
        <taxon>Methanobacteriati</taxon>
        <taxon>Methanobacteriota</taxon>
        <taxon>Stenosarchaea group</taxon>
        <taxon>Halobacteria</taxon>
        <taxon>Halobacteriales</taxon>
        <taxon>Natrialbaceae</taxon>
        <taxon>Natrinema</taxon>
    </lineage>
</organism>
<dbReference type="EMBL" id="CP058601">
    <property type="protein sequence ID" value="QLG49703.1"/>
    <property type="molecule type" value="Genomic_DNA"/>
</dbReference>